<dbReference type="Proteomes" id="UP000248817">
    <property type="component" value="Unassembled WGS sequence"/>
</dbReference>
<keyword evidence="3" id="KW-1185">Reference proteome</keyword>
<protein>
    <submittedName>
        <fullName evidence="2">Uncharacterized protein</fullName>
    </submittedName>
</protein>
<dbReference type="EMBL" id="KZ825567">
    <property type="protein sequence ID" value="PYI27535.1"/>
    <property type="molecule type" value="Genomic_DNA"/>
</dbReference>
<dbReference type="AlphaFoldDB" id="A0A2V5HSR5"/>
<name>A0A2V5HSR5_9EURO</name>
<accession>A0A2V5HSR5</accession>
<organism evidence="2 3">
    <name type="scientific">Aspergillus indologenus CBS 114.80</name>
    <dbReference type="NCBI Taxonomy" id="1450541"/>
    <lineage>
        <taxon>Eukaryota</taxon>
        <taxon>Fungi</taxon>
        <taxon>Dikarya</taxon>
        <taxon>Ascomycota</taxon>
        <taxon>Pezizomycotina</taxon>
        <taxon>Eurotiomycetes</taxon>
        <taxon>Eurotiomycetidae</taxon>
        <taxon>Eurotiales</taxon>
        <taxon>Aspergillaceae</taxon>
        <taxon>Aspergillus</taxon>
        <taxon>Aspergillus subgen. Circumdati</taxon>
    </lineage>
</organism>
<feature type="region of interest" description="Disordered" evidence="1">
    <location>
        <begin position="71"/>
        <end position="90"/>
    </location>
</feature>
<reference evidence="2 3" key="1">
    <citation type="submission" date="2018-02" db="EMBL/GenBank/DDBJ databases">
        <title>The genomes of Aspergillus section Nigri reveals drivers in fungal speciation.</title>
        <authorList>
            <consortium name="DOE Joint Genome Institute"/>
            <person name="Vesth T.C."/>
            <person name="Nybo J."/>
            <person name="Theobald S."/>
            <person name="Brandl J."/>
            <person name="Frisvad J.C."/>
            <person name="Nielsen K.F."/>
            <person name="Lyhne E.K."/>
            <person name="Kogle M.E."/>
            <person name="Kuo A."/>
            <person name="Riley R."/>
            <person name="Clum A."/>
            <person name="Nolan M."/>
            <person name="Lipzen A."/>
            <person name="Salamov A."/>
            <person name="Henrissat B."/>
            <person name="Wiebenga A."/>
            <person name="De vries R.P."/>
            <person name="Grigoriev I.V."/>
            <person name="Mortensen U.H."/>
            <person name="Andersen M.R."/>
            <person name="Baker S.E."/>
        </authorList>
    </citation>
    <scope>NUCLEOTIDE SEQUENCE [LARGE SCALE GENOMIC DNA]</scope>
    <source>
        <strain evidence="2 3">CBS 114.80</strain>
    </source>
</reference>
<proteinExistence type="predicted"/>
<evidence type="ECO:0000256" key="1">
    <source>
        <dbReference type="SAM" id="MobiDB-lite"/>
    </source>
</evidence>
<feature type="compositionally biased region" description="Basic residues" evidence="1">
    <location>
        <begin position="339"/>
        <end position="351"/>
    </location>
</feature>
<evidence type="ECO:0000313" key="3">
    <source>
        <dbReference type="Proteomes" id="UP000248817"/>
    </source>
</evidence>
<feature type="compositionally biased region" description="Basic and acidic residues" evidence="1">
    <location>
        <begin position="366"/>
        <end position="389"/>
    </location>
</feature>
<gene>
    <name evidence="2" type="ORF">BP00DRAFT_463500</name>
</gene>
<evidence type="ECO:0000313" key="2">
    <source>
        <dbReference type="EMBL" id="PYI27535.1"/>
    </source>
</evidence>
<sequence length="567" mass="63803">MDAAALLCNICPKRPTFSDVSHLLTHVASKAHLSHYFKLQVRSHQEQQAVDLLDEYDRWYKTNNLGRLLSDRMSSKEARKKKTSTKPTTHAEVKVEKPDAPISVLPLIHHPFPDYLDPRLADTYIERPLELSHAGSSSVSCVTRTDPSAQACQSYPHAMHENDPRGSECELWKREPKDAIAYDDGFCVMPYWASPREDRTATGTNPIDRGYSSDPFLDEGDSIDCPVSGLLDKERADEMARLKGILWPGMDIFDSATEQMRRRRNQKKDESILRMMEKTSLCVEPTELVFSPTGILRKQRVISGNVEDSSPLKGETPIPKRRVSRPKRVLSQLDANINRRQHGPNKKRNKKNERQSVEWSSFGLPEELRRRSSQDRNEFAVYRDEEGQHRRSSRTQHTNGGLPCAASVVSHPIFLLREYTARTDECASHSATRLSAFTERTADESMDKENIEPLFNACGRIDPGVGWRSPAMKQHLANDIGYPPQLFYQNAQSAGLSPFGGHDSPAGYHYNPLSVSLGRLPVEETQLNALNSQAGANYKARAESPEGTISDAEEGEFNRLYLPGSSC</sequence>
<feature type="compositionally biased region" description="Basic residues" evidence="1">
    <location>
        <begin position="319"/>
        <end position="328"/>
    </location>
</feature>
<feature type="region of interest" description="Disordered" evidence="1">
    <location>
        <begin position="306"/>
        <end position="400"/>
    </location>
</feature>